<evidence type="ECO:0000313" key="2">
    <source>
        <dbReference type="Proteomes" id="UP000054783"/>
    </source>
</evidence>
<feature type="non-terminal residue" evidence="1">
    <location>
        <position position="53"/>
    </location>
</feature>
<dbReference type="AlphaFoldDB" id="A0A0V0ZPH9"/>
<name>A0A0V0ZPH9_9BILA</name>
<dbReference type="EMBL" id="JYDQ01000114">
    <property type="protein sequence ID" value="KRY14536.1"/>
    <property type="molecule type" value="Genomic_DNA"/>
</dbReference>
<dbReference type="OrthoDB" id="5937174at2759"/>
<organism evidence="1 2">
    <name type="scientific">Trichinella patagoniensis</name>
    <dbReference type="NCBI Taxonomy" id="990121"/>
    <lineage>
        <taxon>Eukaryota</taxon>
        <taxon>Metazoa</taxon>
        <taxon>Ecdysozoa</taxon>
        <taxon>Nematoda</taxon>
        <taxon>Enoplea</taxon>
        <taxon>Dorylaimia</taxon>
        <taxon>Trichinellida</taxon>
        <taxon>Trichinellidae</taxon>
        <taxon>Trichinella</taxon>
    </lineage>
</organism>
<gene>
    <name evidence="1" type="ORF">T12_1815</name>
</gene>
<evidence type="ECO:0000313" key="1">
    <source>
        <dbReference type="EMBL" id="KRY14536.1"/>
    </source>
</evidence>
<keyword evidence="2" id="KW-1185">Reference proteome</keyword>
<dbReference type="Proteomes" id="UP000054783">
    <property type="component" value="Unassembled WGS sequence"/>
</dbReference>
<comment type="caution">
    <text evidence="1">The sequence shown here is derived from an EMBL/GenBank/DDBJ whole genome shotgun (WGS) entry which is preliminary data.</text>
</comment>
<proteinExistence type="predicted"/>
<protein>
    <submittedName>
        <fullName evidence="1">Uncharacterized protein</fullName>
    </submittedName>
</protein>
<reference evidence="1 2" key="1">
    <citation type="submission" date="2015-01" db="EMBL/GenBank/DDBJ databases">
        <title>Evolution of Trichinella species and genotypes.</title>
        <authorList>
            <person name="Korhonen P.K."/>
            <person name="Edoardo P."/>
            <person name="Giuseppe L.R."/>
            <person name="Gasser R.B."/>
        </authorList>
    </citation>
    <scope>NUCLEOTIDE SEQUENCE [LARGE SCALE GENOMIC DNA]</scope>
    <source>
        <strain evidence="1">ISS2496</strain>
    </source>
</reference>
<sequence length="53" mass="6236">LHTEKNIRNVCPVLMEEQRECTCLQLKRQYVEIKTILSNGNLFDRLVEHPIVA</sequence>
<accession>A0A0V0ZPH9</accession>
<feature type="non-terminal residue" evidence="1">
    <location>
        <position position="1"/>
    </location>
</feature>